<comment type="caution">
    <text evidence="7">The sequence shown here is derived from an EMBL/GenBank/DDBJ whole genome shotgun (WGS) entry which is preliminary data.</text>
</comment>
<proteinExistence type="predicted"/>
<evidence type="ECO:0000256" key="4">
    <source>
        <dbReference type="ARBA" id="ARBA00022786"/>
    </source>
</evidence>
<dbReference type="GO" id="GO:0034399">
    <property type="term" value="C:nuclear periphery"/>
    <property type="evidence" value="ECO:0007669"/>
    <property type="project" value="TreeGrafter"/>
</dbReference>
<dbReference type="VEuPathDB" id="FungiDB:TRICI_001063"/>
<dbReference type="GO" id="GO:0005680">
    <property type="term" value="C:anaphase-promoting complex"/>
    <property type="evidence" value="ECO:0007669"/>
    <property type="project" value="InterPro"/>
</dbReference>
<dbReference type="Pfam" id="PF12896">
    <property type="entry name" value="ANAPC4"/>
    <property type="match status" value="1"/>
</dbReference>
<keyword evidence="5" id="KW-0131">Cell cycle</keyword>
<name>A0A642VCM1_9ASCO</name>
<evidence type="ECO:0000259" key="6">
    <source>
        <dbReference type="Pfam" id="PF12896"/>
    </source>
</evidence>
<reference evidence="7" key="1">
    <citation type="journal article" date="2019" name="G3 (Bethesda)">
        <title>Genome Assemblies of Two Rare Opportunistic Yeast Pathogens: Diutina rugosa (syn. Candida rugosa) and Trichomonascus ciferrii (syn. Candida ciferrii).</title>
        <authorList>
            <person name="Mixao V."/>
            <person name="Saus E."/>
            <person name="Hansen A.P."/>
            <person name="Lass-Florl C."/>
            <person name="Gabaldon T."/>
        </authorList>
    </citation>
    <scope>NUCLEOTIDE SEQUENCE</scope>
    <source>
        <strain evidence="7">CBS 4856</strain>
    </source>
</reference>
<dbReference type="GO" id="GO:0070979">
    <property type="term" value="P:protein K11-linked ubiquitination"/>
    <property type="evidence" value="ECO:0007669"/>
    <property type="project" value="TreeGrafter"/>
</dbReference>
<evidence type="ECO:0000256" key="1">
    <source>
        <dbReference type="ARBA" id="ARBA00016067"/>
    </source>
</evidence>
<dbReference type="OrthoDB" id="2110451at2759"/>
<gene>
    <name evidence="7" type="ORF">TRICI_001063</name>
</gene>
<dbReference type="InterPro" id="IPR024790">
    <property type="entry name" value="APC4_long_dom"/>
</dbReference>
<feature type="domain" description="Anaphase-promoting complex subunit 4 long" evidence="6">
    <location>
        <begin position="154"/>
        <end position="344"/>
    </location>
</feature>
<dbReference type="AlphaFoldDB" id="A0A642VCM1"/>
<evidence type="ECO:0000313" key="8">
    <source>
        <dbReference type="Proteomes" id="UP000761534"/>
    </source>
</evidence>
<protein>
    <recommendedName>
        <fullName evidence="1">Anaphase-promoting complex subunit 4</fullName>
    </recommendedName>
</protein>
<organism evidence="7 8">
    <name type="scientific">Trichomonascus ciferrii</name>
    <dbReference type="NCBI Taxonomy" id="44093"/>
    <lineage>
        <taxon>Eukaryota</taxon>
        <taxon>Fungi</taxon>
        <taxon>Dikarya</taxon>
        <taxon>Ascomycota</taxon>
        <taxon>Saccharomycotina</taxon>
        <taxon>Dipodascomycetes</taxon>
        <taxon>Dipodascales</taxon>
        <taxon>Trichomonascaceae</taxon>
        <taxon>Trichomonascus</taxon>
        <taxon>Trichomonascus ciferrii complex</taxon>
    </lineage>
</organism>
<dbReference type="EMBL" id="SWFS01000082">
    <property type="protein sequence ID" value="KAA8916765.1"/>
    <property type="molecule type" value="Genomic_DNA"/>
</dbReference>
<accession>A0A642VCM1</accession>
<dbReference type="PANTHER" id="PTHR13260">
    <property type="entry name" value="ANAPHASE PROMOTING COMPLEX SUBUNIT 4 APC4"/>
    <property type="match status" value="1"/>
</dbReference>
<evidence type="ECO:0000256" key="2">
    <source>
        <dbReference type="ARBA" id="ARBA00022618"/>
    </source>
</evidence>
<keyword evidence="8" id="KW-1185">Reference proteome</keyword>
<keyword evidence="2" id="KW-0132">Cell division</keyword>
<evidence type="ECO:0000256" key="3">
    <source>
        <dbReference type="ARBA" id="ARBA00022776"/>
    </source>
</evidence>
<dbReference type="PANTHER" id="PTHR13260:SF0">
    <property type="entry name" value="ANAPHASE-PROMOTING COMPLEX SUBUNIT 4"/>
    <property type="match status" value="1"/>
</dbReference>
<keyword evidence="4" id="KW-0833">Ubl conjugation pathway</keyword>
<evidence type="ECO:0000313" key="7">
    <source>
        <dbReference type="EMBL" id="KAA8916765.1"/>
    </source>
</evidence>
<dbReference type="Proteomes" id="UP000761534">
    <property type="component" value="Unassembled WGS sequence"/>
</dbReference>
<dbReference type="GO" id="GO:0031145">
    <property type="term" value="P:anaphase-promoting complex-dependent catabolic process"/>
    <property type="evidence" value="ECO:0007669"/>
    <property type="project" value="InterPro"/>
</dbReference>
<evidence type="ECO:0000256" key="5">
    <source>
        <dbReference type="ARBA" id="ARBA00023306"/>
    </source>
</evidence>
<dbReference type="InterPro" id="IPR024789">
    <property type="entry name" value="APC4"/>
</dbReference>
<sequence>MTWRYDGKLLGVIFEDGSLQVFNGSNGKVVSTDEERKFTAINWAQDTMSQSKKVDDLLPNNLFGLDLLKHLPKLPSLPSNFQAFSRVSLDDTAETTDMLITGTELGEMELNLYGVFSIGGVQVSKEEHRIRDVLAVADLSHFLAIVSNDQCQSLVKIKAGFIRKFGLTYLPEVSLTPAKIYALVDYVHEALTIVQKEVGTVTTQTKRAFVGLHDDHEVVKVELYDTLLTGNPSKAVVTWLSGELGDRGLKKWTKTVLGCYDAVKKVLFENLIPGCERLVVLLSKLRGLAKWKERGEPLGLVPERFDDAITQTTSIIKQAHTLLNKVCEESYYFKSFSAWLEVVYGEIPDAPPATGKPLHDDPSSVKTLDVAKFITTYLYKSDSLLDTVSAIDPLRQSCNAAFDEAKLAMHKQVTVETTVNVAPTDSHNVHQFYDQQTDYWYVLIHQRDDQEFQLIRFKVSEETGGHISEAIVVQTEGQILQMEFVDNEAIMMITKQSETHHSLLSMTYSTLPYNLFSLADPQTPLYTTVEANVAKQPLVVDKSRSFASEFIPSAFTVNGRPNRRIGFLLANDDRRSLFFDLDDDDEDEEML</sequence>
<dbReference type="GO" id="GO:0051301">
    <property type="term" value="P:cell division"/>
    <property type="evidence" value="ECO:0007669"/>
    <property type="project" value="UniProtKB-KW"/>
</dbReference>
<keyword evidence="3" id="KW-0498">Mitosis</keyword>